<gene>
    <name evidence="2" type="ORF">HKW67_14940</name>
</gene>
<dbReference type="AlphaFoldDB" id="A0A6M4IRG2"/>
<organism evidence="2 3">
    <name type="scientific">Gemmatimonas groenlandica</name>
    <dbReference type="NCBI Taxonomy" id="2732249"/>
    <lineage>
        <taxon>Bacteria</taxon>
        <taxon>Pseudomonadati</taxon>
        <taxon>Gemmatimonadota</taxon>
        <taxon>Gemmatimonadia</taxon>
        <taxon>Gemmatimonadales</taxon>
        <taxon>Gemmatimonadaceae</taxon>
        <taxon>Gemmatimonas</taxon>
    </lineage>
</organism>
<dbReference type="EMBL" id="CP053085">
    <property type="protein sequence ID" value="QJR36715.1"/>
    <property type="molecule type" value="Genomic_DNA"/>
</dbReference>
<dbReference type="RefSeq" id="WP_171226149.1">
    <property type="nucleotide sequence ID" value="NZ_CP053085.1"/>
</dbReference>
<evidence type="ECO:0000313" key="2">
    <source>
        <dbReference type="EMBL" id="QJR36715.1"/>
    </source>
</evidence>
<dbReference type="InterPro" id="IPR029068">
    <property type="entry name" value="Glyas_Bleomycin-R_OHBP_Dase"/>
</dbReference>
<dbReference type="Proteomes" id="UP000500938">
    <property type="component" value="Chromosome"/>
</dbReference>
<dbReference type="InterPro" id="IPR052164">
    <property type="entry name" value="Anthracycline_SecMetBiosynth"/>
</dbReference>
<dbReference type="PANTHER" id="PTHR33993:SF14">
    <property type="entry name" value="GB|AAF24581.1"/>
    <property type="match status" value="1"/>
</dbReference>
<dbReference type="SUPFAM" id="SSF54593">
    <property type="entry name" value="Glyoxalase/Bleomycin resistance protein/Dihydroxybiphenyl dioxygenase"/>
    <property type="match status" value="2"/>
</dbReference>
<dbReference type="InterPro" id="IPR004360">
    <property type="entry name" value="Glyas_Fos-R_dOase_dom"/>
</dbReference>
<keyword evidence="3" id="KW-1185">Reference proteome</keyword>
<name>A0A6M4IRG2_9BACT</name>
<dbReference type="KEGG" id="ggr:HKW67_14940"/>
<reference evidence="2 3" key="1">
    <citation type="submission" date="2020-05" db="EMBL/GenBank/DDBJ databases">
        <title>Complete genome sequence of Gemmatimonas greenlandica TET16.</title>
        <authorList>
            <person name="Zeng Y."/>
        </authorList>
    </citation>
    <scope>NUCLEOTIDE SEQUENCE [LARGE SCALE GENOMIC DNA]</scope>
    <source>
        <strain evidence="2 3">TET16</strain>
    </source>
</reference>
<proteinExistence type="predicted"/>
<dbReference type="CDD" id="cd07247">
    <property type="entry name" value="SgaA_N_like"/>
    <property type="match status" value="2"/>
</dbReference>
<evidence type="ECO:0000259" key="1">
    <source>
        <dbReference type="PROSITE" id="PS51819"/>
    </source>
</evidence>
<feature type="domain" description="VOC" evidence="1">
    <location>
        <begin position="141"/>
        <end position="255"/>
    </location>
</feature>
<feature type="domain" description="VOC" evidence="1">
    <location>
        <begin position="11"/>
        <end position="127"/>
    </location>
</feature>
<sequence length="257" mass="27219">MPIVTERLLNRPVWFDLSTSDLPAAKALYAELFGWTFGDSPAELGFYTMAFAKGIPAAAIAPKMPGQEAAPVAWTVYFGVTDADATLARITANGGTVMVPPMAIPPDLGRMAIAIDPGGAVFGLWEHGTFHGAGVEGEHGTMCWTEVACRNAAANSTFYTSVFSLTAQRLPGDAVEYYILHDGEPGVAGVMQMDAAWEGIPPYWMPYFAVDSLAAANATLTKHGGKIVNGPIPSPYGKIIVAQDAHGAVFSYMSQND</sequence>
<dbReference type="InterPro" id="IPR037523">
    <property type="entry name" value="VOC_core"/>
</dbReference>
<dbReference type="Gene3D" id="3.10.180.10">
    <property type="entry name" value="2,3-Dihydroxybiphenyl 1,2-Dioxygenase, domain 1"/>
    <property type="match status" value="2"/>
</dbReference>
<protein>
    <submittedName>
        <fullName evidence="2">VOC family protein</fullName>
    </submittedName>
</protein>
<accession>A0A6M4IRG2</accession>
<dbReference type="Pfam" id="PF00903">
    <property type="entry name" value="Glyoxalase"/>
    <property type="match status" value="2"/>
</dbReference>
<dbReference type="PANTHER" id="PTHR33993">
    <property type="entry name" value="GLYOXALASE-RELATED"/>
    <property type="match status" value="1"/>
</dbReference>
<dbReference type="PROSITE" id="PS51819">
    <property type="entry name" value="VOC"/>
    <property type="match status" value="2"/>
</dbReference>
<evidence type="ECO:0000313" key="3">
    <source>
        <dbReference type="Proteomes" id="UP000500938"/>
    </source>
</evidence>